<dbReference type="PANTHER" id="PTHR13812">
    <property type="entry name" value="KETIMINE REDUCTASE MU-CRYSTALLIN"/>
    <property type="match status" value="1"/>
</dbReference>
<reference evidence="2 3" key="1">
    <citation type="submission" date="2016-11" db="EMBL/GenBank/DDBJ databases">
        <authorList>
            <person name="Jaros S."/>
            <person name="Januszkiewicz K."/>
            <person name="Wedrychowicz H."/>
        </authorList>
    </citation>
    <scope>NUCLEOTIDE SEQUENCE [LARGE SCALE GENOMIC DNA]</scope>
    <source>
        <strain evidence="2 3">DSM 26892</strain>
    </source>
</reference>
<dbReference type="PIRSF" id="PIRSF001439">
    <property type="entry name" value="CryM"/>
    <property type="match status" value="1"/>
</dbReference>
<name>A0A1M6F154_9RHOB</name>
<dbReference type="AlphaFoldDB" id="A0A1M6F154"/>
<evidence type="ECO:0000313" key="2">
    <source>
        <dbReference type="EMBL" id="SHI91432.1"/>
    </source>
</evidence>
<dbReference type="InterPro" id="IPR036291">
    <property type="entry name" value="NAD(P)-bd_dom_sf"/>
</dbReference>
<gene>
    <name evidence="2" type="ORF">SAMN04488012_103300</name>
</gene>
<dbReference type="InterPro" id="IPR023401">
    <property type="entry name" value="ODC_N"/>
</dbReference>
<dbReference type="FunFam" id="3.40.50.720:FF:000311">
    <property type="entry name" value="Ornithine cyclodeaminase"/>
    <property type="match status" value="1"/>
</dbReference>
<evidence type="ECO:0000256" key="1">
    <source>
        <dbReference type="ARBA" id="ARBA00008903"/>
    </source>
</evidence>
<dbReference type="PANTHER" id="PTHR13812:SF19">
    <property type="entry name" value="KETIMINE REDUCTASE MU-CRYSTALLIN"/>
    <property type="match status" value="1"/>
</dbReference>
<dbReference type="GO" id="GO:0019752">
    <property type="term" value="P:carboxylic acid metabolic process"/>
    <property type="evidence" value="ECO:0007669"/>
    <property type="project" value="UniProtKB-ARBA"/>
</dbReference>
<sequence>MAPPFIPYDAAARLTWPDAVEAIRAGHERPRADLGDIFLGPSDGTLLTRAAFIPGLGYGVKAVSVMPGNPGRGLPSVQGAMTVFDPDSGAVTALIDSKLVTEFKTAADSVLGARLLARPDSRHLLIVGAGTVARSLVHAYAAAFPGLERITLWARRAEQARDLADDMKDAPIPPGVAEDLSAALAEADIVSTATMATEPVLQGEHVRPGTHVDLIGAFRADIREGDDALMRKGRLFVDSRDTTIGHIGELTIPIAAGVIGATDVLGDFYDLVQPGAAARGGDDEITVFKNGGGAHMDLMIADYIARAIG</sequence>
<accession>A0A1M6F154</accession>
<dbReference type="Gene3D" id="3.30.1780.10">
    <property type="entry name" value="ornithine cyclodeaminase, domain 1"/>
    <property type="match status" value="1"/>
</dbReference>
<protein>
    <submittedName>
        <fullName evidence="2">Ornithine cyclodeaminase</fullName>
    </submittedName>
</protein>
<dbReference type="SUPFAM" id="SSF51735">
    <property type="entry name" value="NAD(P)-binding Rossmann-fold domains"/>
    <property type="match status" value="1"/>
</dbReference>
<organism evidence="2 3">
    <name type="scientific">Palleronia salina</name>
    <dbReference type="NCBI Taxonomy" id="313368"/>
    <lineage>
        <taxon>Bacteria</taxon>
        <taxon>Pseudomonadati</taxon>
        <taxon>Pseudomonadota</taxon>
        <taxon>Alphaproteobacteria</taxon>
        <taxon>Rhodobacterales</taxon>
        <taxon>Roseobacteraceae</taxon>
        <taxon>Palleronia</taxon>
    </lineage>
</organism>
<dbReference type="GO" id="GO:0016491">
    <property type="term" value="F:oxidoreductase activity"/>
    <property type="evidence" value="ECO:0007669"/>
    <property type="project" value="UniProtKB-ARBA"/>
</dbReference>
<comment type="similarity">
    <text evidence="1">Belongs to the ornithine cyclodeaminase/mu-crystallin family.</text>
</comment>
<dbReference type="GO" id="GO:0005737">
    <property type="term" value="C:cytoplasm"/>
    <property type="evidence" value="ECO:0007669"/>
    <property type="project" value="TreeGrafter"/>
</dbReference>
<dbReference type="STRING" id="313368.SAMN04488012_103300"/>
<dbReference type="RefSeq" id="WP_073127998.1">
    <property type="nucleotide sequence ID" value="NZ_FQZA01000003.1"/>
</dbReference>
<evidence type="ECO:0000313" key="3">
    <source>
        <dbReference type="Proteomes" id="UP000184040"/>
    </source>
</evidence>
<dbReference type="EMBL" id="FQZA01000003">
    <property type="protein sequence ID" value="SHI91432.1"/>
    <property type="molecule type" value="Genomic_DNA"/>
</dbReference>
<dbReference type="Pfam" id="PF02423">
    <property type="entry name" value="OCD_Mu_crystall"/>
    <property type="match status" value="1"/>
</dbReference>
<dbReference type="Proteomes" id="UP000184040">
    <property type="component" value="Unassembled WGS sequence"/>
</dbReference>
<dbReference type="Gene3D" id="3.40.50.720">
    <property type="entry name" value="NAD(P)-binding Rossmann-like Domain"/>
    <property type="match status" value="1"/>
</dbReference>
<dbReference type="InterPro" id="IPR003462">
    <property type="entry name" value="ODC_Mu_crystall"/>
</dbReference>
<proteinExistence type="inferred from homology"/>
<keyword evidence="3" id="KW-1185">Reference proteome</keyword>